<dbReference type="EMBL" id="MPUH01000368">
    <property type="protein sequence ID" value="OMJ81748.1"/>
    <property type="molecule type" value="Genomic_DNA"/>
</dbReference>
<evidence type="ECO:0000313" key="4">
    <source>
        <dbReference type="Proteomes" id="UP000187209"/>
    </source>
</evidence>
<feature type="compositionally biased region" description="Polar residues" evidence="2">
    <location>
        <begin position="41"/>
        <end position="61"/>
    </location>
</feature>
<accession>A0A1R2BY90</accession>
<name>A0A1R2BY90_9CILI</name>
<proteinExistence type="predicted"/>
<organism evidence="3 4">
    <name type="scientific">Stentor coeruleus</name>
    <dbReference type="NCBI Taxonomy" id="5963"/>
    <lineage>
        <taxon>Eukaryota</taxon>
        <taxon>Sar</taxon>
        <taxon>Alveolata</taxon>
        <taxon>Ciliophora</taxon>
        <taxon>Postciliodesmatophora</taxon>
        <taxon>Heterotrichea</taxon>
        <taxon>Heterotrichida</taxon>
        <taxon>Stentoridae</taxon>
        <taxon>Stentor</taxon>
    </lineage>
</organism>
<reference evidence="3 4" key="1">
    <citation type="submission" date="2016-11" db="EMBL/GenBank/DDBJ databases">
        <title>The macronuclear genome of Stentor coeruleus: a giant cell with tiny introns.</title>
        <authorList>
            <person name="Slabodnick M."/>
            <person name="Ruby J.G."/>
            <person name="Reiff S.B."/>
            <person name="Swart E.C."/>
            <person name="Gosai S."/>
            <person name="Prabakaran S."/>
            <person name="Witkowska E."/>
            <person name="Larue G.E."/>
            <person name="Fisher S."/>
            <person name="Freeman R.M."/>
            <person name="Gunawardena J."/>
            <person name="Chu W."/>
            <person name="Stover N.A."/>
            <person name="Gregory B.D."/>
            <person name="Nowacki M."/>
            <person name="Derisi J."/>
            <person name="Roy S.W."/>
            <person name="Marshall W.F."/>
            <person name="Sood P."/>
        </authorList>
    </citation>
    <scope>NUCLEOTIDE SEQUENCE [LARGE SCALE GENOMIC DNA]</scope>
    <source>
        <strain evidence="3">WM001</strain>
    </source>
</reference>
<dbReference type="Proteomes" id="UP000187209">
    <property type="component" value="Unassembled WGS sequence"/>
</dbReference>
<gene>
    <name evidence="3" type="ORF">SteCoe_17744</name>
</gene>
<feature type="coiled-coil region" evidence="1">
    <location>
        <begin position="137"/>
        <end position="171"/>
    </location>
</feature>
<feature type="coiled-coil region" evidence="1">
    <location>
        <begin position="208"/>
        <end position="260"/>
    </location>
</feature>
<feature type="coiled-coil region" evidence="1">
    <location>
        <begin position="302"/>
        <end position="369"/>
    </location>
</feature>
<sequence length="374" mass="42471">MSNSIIDALNESIQNFKITRARNRSGKPSPSHTQKDFSAKKINSSSSETENFASRPANTSAYKHRSREQIDSSHSSKLGNSDSFARMFAGDTYLEGTGGLINEGISRNIERLDPEDAERTASFVLDNIDSGTHSQELQELFAEISELKKTQKSLENQVTDLEDQISKSLKTTSEPLKQSDMSSIMSRIGGLQEKFSNRNKSAYSTEKLSDLFEKISKLEMEAERIKRENNEVESLYHQSLNEIYQKIEKLKAENKSLTDIILSSSVSSSPKHIDNKSFQSKIKEKPERQIEQTPYHEEISLKKVIEEDIEGLEELYKEREALEIERENIEKELQEIPVNSKSMANKKKKQALEGDLAINQSKIAELDEKINLMV</sequence>
<evidence type="ECO:0000256" key="2">
    <source>
        <dbReference type="SAM" id="MobiDB-lite"/>
    </source>
</evidence>
<feature type="compositionally biased region" description="Polar residues" evidence="2">
    <location>
        <begin position="72"/>
        <end position="82"/>
    </location>
</feature>
<feature type="region of interest" description="Disordered" evidence="2">
    <location>
        <begin position="272"/>
        <end position="291"/>
    </location>
</feature>
<keyword evidence="4" id="KW-1185">Reference proteome</keyword>
<evidence type="ECO:0000256" key="1">
    <source>
        <dbReference type="SAM" id="Coils"/>
    </source>
</evidence>
<feature type="region of interest" description="Disordered" evidence="2">
    <location>
        <begin position="19"/>
        <end position="82"/>
    </location>
</feature>
<keyword evidence="1" id="KW-0175">Coiled coil</keyword>
<dbReference type="Gene3D" id="1.10.287.1490">
    <property type="match status" value="1"/>
</dbReference>
<dbReference type="AlphaFoldDB" id="A0A1R2BY90"/>
<evidence type="ECO:0000313" key="3">
    <source>
        <dbReference type="EMBL" id="OMJ81748.1"/>
    </source>
</evidence>
<comment type="caution">
    <text evidence="3">The sequence shown here is derived from an EMBL/GenBank/DDBJ whole genome shotgun (WGS) entry which is preliminary data.</text>
</comment>
<protein>
    <submittedName>
        <fullName evidence="3">Uncharacterized protein</fullName>
    </submittedName>
</protein>